<gene>
    <name evidence="1" type="ORF">PCHCB_000510700</name>
</gene>
<dbReference type="AlphaFoldDB" id="A0A1D3L8D1"/>
<dbReference type="InterPro" id="IPR006477">
    <property type="entry name" value="Yir_bir_cir"/>
</dbReference>
<accession>A0A1D3L8D1</accession>
<dbReference type="Pfam" id="PF06022">
    <property type="entry name" value="Cir_Bir_Yir"/>
    <property type="match status" value="1"/>
</dbReference>
<evidence type="ECO:0000313" key="2">
    <source>
        <dbReference type="Proteomes" id="UP000195489"/>
    </source>
</evidence>
<feature type="non-terminal residue" evidence="1">
    <location>
        <position position="289"/>
    </location>
</feature>
<dbReference type="NCBIfam" id="TIGR01590">
    <property type="entry name" value="yir-bir-cir_Pla"/>
    <property type="match status" value="1"/>
</dbReference>
<reference evidence="1 2" key="1">
    <citation type="submission" date="2016-08" db="EMBL/GenBank/DDBJ databases">
        <authorList>
            <consortium name="Pathogen Informatics"/>
        </authorList>
    </citation>
    <scope>NUCLEOTIDE SEQUENCE [LARGE SCALE GENOMIC DNA]</scope>
    <source>
        <strain evidence="1 2">CB</strain>
    </source>
</reference>
<dbReference type="EMBL" id="FMIM01000164">
    <property type="protein sequence ID" value="SCL86149.1"/>
    <property type="molecule type" value="Genomic_DNA"/>
</dbReference>
<dbReference type="Proteomes" id="UP000195489">
    <property type="component" value="Unassembled WGS sequence"/>
</dbReference>
<protein>
    <submittedName>
        <fullName evidence="1">CIR protein</fullName>
    </submittedName>
</protein>
<proteinExistence type="predicted"/>
<name>A0A1D3L8D1_PLACU</name>
<sequence>MAESSYKIEDVYDDIFKINDYFYETEQGQLMLDKTHGSIEDYCYYGNPPEKGNCHNDYLKMASSGVIHLLKNYKKYGLGHDKLAEYAILWLSYKLNQKSEYSDMKLSDFYTKYIVNNNSYNENINGDDGLTYKEIINRNNDLMNIKEISKFNYPFGILLLLYHVIGDESTYCKNYSNYPETFVNEFEKLNKNYNDEENSSYNKLLSTLSNDYDNLKNIYDNNYKNKCSNFSSIPKIEPKKNPVEDSGKGDIQILGDIPEVTSSSSSILNTVIPVLSTFAIPVFLGVAYK</sequence>
<organism evidence="1 2">
    <name type="scientific">Plasmodium chabaudi chabaudi</name>
    <dbReference type="NCBI Taxonomy" id="31271"/>
    <lineage>
        <taxon>Eukaryota</taxon>
        <taxon>Sar</taxon>
        <taxon>Alveolata</taxon>
        <taxon>Apicomplexa</taxon>
        <taxon>Aconoidasida</taxon>
        <taxon>Haemosporida</taxon>
        <taxon>Plasmodiidae</taxon>
        <taxon>Plasmodium</taxon>
        <taxon>Plasmodium (Vinckeia)</taxon>
    </lineage>
</organism>
<evidence type="ECO:0000313" key="1">
    <source>
        <dbReference type="EMBL" id="SCL86149.1"/>
    </source>
</evidence>